<dbReference type="InterPro" id="IPR001387">
    <property type="entry name" value="Cro/C1-type_HTH"/>
</dbReference>
<proteinExistence type="predicted"/>
<feature type="domain" description="HTH cro/C1-type" evidence="1">
    <location>
        <begin position="6"/>
        <end position="37"/>
    </location>
</feature>
<evidence type="ECO:0000259" key="1">
    <source>
        <dbReference type="PROSITE" id="PS50943"/>
    </source>
</evidence>
<dbReference type="EMBL" id="MT141162">
    <property type="protein sequence ID" value="QJA55485.1"/>
    <property type="molecule type" value="Genomic_DNA"/>
</dbReference>
<dbReference type="AlphaFoldDB" id="A0A6M3IDH4"/>
<dbReference type="GO" id="GO:0003677">
    <property type="term" value="F:DNA binding"/>
    <property type="evidence" value="ECO:0007669"/>
    <property type="project" value="InterPro"/>
</dbReference>
<dbReference type="Pfam" id="PF01381">
    <property type="entry name" value="HTH_3"/>
    <property type="match status" value="1"/>
</dbReference>
<dbReference type="Gene3D" id="1.10.260.40">
    <property type="entry name" value="lambda repressor-like DNA-binding domains"/>
    <property type="match status" value="1"/>
</dbReference>
<dbReference type="CDD" id="cd00093">
    <property type="entry name" value="HTH_XRE"/>
    <property type="match status" value="1"/>
</dbReference>
<dbReference type="SUPFAM" id="SSF47413">
    <property type="entry name" value="lambda repressor-like DNA-binding domains"/>
    <property type="match status" value="1"/>
</dbReference>
<evidence type="ECO:0000313" key="2">
    <source>
        <dbReference type="EMBL" id="QJA55485.1"/>
    </source>
</evidence>
<protein>
    <submittedName>
        <fullName evidence="2">Putative DNA binding, helix-turn-helix domain containing protein</fullName>
    </submittedName>
</protein>
<organism evidence="2">
    <name type="scientific">viral metagenome</name>
    <dbReference type="NCBI Taxonomy" id="1070528"/>
    <lineage>
        <taxon>unclassified sequences</taxon>
        <taxon>metagenomes</taxon>
        <taxon>organismal metagenomes</taxon>
    </lineage>
</organism>
<name>A0A6M3IDH4_9ZZZZ</name>
<accession>A0A6M3IDH4</accession>
<reference evidence="2" key="1">
    <citation type="submission" date="2020-03" db="EMBL/GenBank/DDBJ databases">
        <title>The deep terrestrial virosphere.</title>
        <authorList>
            <person name="Holmfeldt K."/>
            <person name="Nilsson E."/>
            <person name="Simone D."/>
            <person name="Lopez-Fernandez M."/>
            <person name="Wu X."/>
            <person name="de Brujin I."/>
            <person name="Lundin D."/>
            <person name="Andersson A."/>
            <person name="Bertilsson S."/>
            <person name="Dopson M."/>
        </authorList>
    </citation>
    <scope>NUCLEOTIDE SEQUENCE</scope>
    <source>
        <strain evidence="2">MM415B02040</strain>
    </source>
</reference>
<gene>
    <name evidence="2" type="ORF">MM415B02040_0004</name>
</gene>
<dbReference type="PROSITE" id="PS50943">
    <property type="entry name" value="HTH_CROC1"/>
    <property type="match status" value="1"/>
</dbReference>
<sequence>MSLDELKHIRGLLGISQNKLAKQLRIDPAIISRIEHGWRPIRGNAVMLIEAWIITHEQESIRQLKLTMQQDFT</sequence>
<dbReference type="InterPro" id="IPR010982">
    <property type="entry name" value="Lambda_DNA-bd_dom_sf"/>
</dbReference>